<protein>
    <recommendedName>
        <fullName evidence="10">Carboxylic ester hydrolase</fullName>
        <ecNumber evidence="10">3.1.1.-</ecNumber>
    </recommendedName>
</protein>
<keyword evidence="2" id="KW-0719">Serine esterase</keyword>
<dbReference type="InterPro" id="IPR011118">
    <property type="entry name" value="Tannase/feruloyl_esterase"/>
</dbReference>
<evidence type="ECO:0000256" key="5">
    <source>
        <dbReference type="ARBA" id="ARBA00022729"/>
    </source>
</evidence>
<keyword evidence="7" id="KW-0106">Calcium</keyword>
<evidence type="ECO:0000256" key="1">
    <source>
        <dbReference type="ARBA" id="ARBA00006249"/>
    </source>
</evidence>
<dbReference type="PANTHER" id="PTHR33938:SF15">
    <property type="entry name" value="FERULOYL ESTERASE B-RELATED"/>
    <property type="match status" value="1"/>
</dbReference>
<comment type="catalytic activity">
    <reaction evidence="9">
        <text>feruloyl-polysaccharide + H2O = ferulate + polysaccharide.</text>
        <dbReference type="EC" id="3.1.1.73"/>
    </reaction>
</comment>
<dbReference type="Proteomes" id="UP001175000">
    <property type="component" value="Unassembled WGS sequence"/>
</dbReference>
<evidence type="ECO:0000256" key="10">
    <source>
        <dbReference type="RuleBase" id="RU361238"/>
    </source>
</evidence>
<keyword evidence="3" id="KW-0858">Xylan degradation</keyword>
<keyword evidence="5 10" id="KW-0732">Signal</keyword>
<dbReference type="GO" id="GO:0030600">
    <property type="term" value="F:feruloyl esterase activity"/>
    <property type="evidence" value="ECO:0007669"/>
    <property type="project" value="UniProtKB-EC"/>
</dbReference>
<comment type="similarity">
    <text evidence="1 10">Belongs to the tannase family.</text>
</comment>
<keyword evidence="8" id="KW-1015">Disulfide bond</keyword>
<keyword evidence="3" id="KW-0624">Polysaccharide degradation</keyword>
<dbReference type="GO" id="GO:0045493">
    <property type="term" value="P:xylan catabolic process"/>
    <property type="evidence" value="ECO:0007669"/>
    <property type="project" value="UniProtKB-KW"/>
</dbReference>
<accession>A0AA39WYI9</accession>
<feature type="chain" id="PRO_5041480932" description="Carboxylic ester hydrolase" evidence="10">
    <location>
        <begin position="21"/>
        <end position="572"/>
    </location>
</feature>
<keyword evidence="12" id="KW-1185">Reference proteome</keyword>
<keyword evidence="4" id="KW-0479">Metal-binding</keyword>
<reference evidence="11" key="1">
    <citation type="submission" date="2023-06" db="EMBL/GenBank/DDBJ databases">
        <title>Genome-scale phylogeny and comparative genomics of the fungal order Sordariales.</title>
        <authorList>
            <consortium name="Lawrence Berkeley National Laboratory"/>
            <person name="Hensen N."/>
            <person name="Bonometti L."/>
            <person name="Westerberg I."/>
            <person name="Brannstrom I.O."/>
            <person name="Guillou S."/>
            <person name="Cros-Aarteil S."/>
            <person name="Calhoun S."/>
            <person name="Haridas S."/>
            <person name="Kuo A."/>
            <person name="Mondo S."/>
            <person name="Pangilinan J."/>
            <person name="Riley R."/>
            <person name="Labutti K."/>
            <person name="Andreopoulos B."/>
            <person name="Lipzen A."/>
            <person name="Chen C."/>
            <person name="Yanf M."/>
            <person name="Daum C."/>
            <person name="Ng V."/>
            <person name="Clum A."/>
            <person name="Steindorff A."/>
            <person name="Ohm R."/>
            <person name="Martin F."/>
            <person name="Silar P."/>
            <person name="Natvig D."/>
            <person name="Lalanne C."/>
            <person name="Gautier V."/>
            <person name="Ament-Velasquez S.L."/>
            <person name="Kruys A."/>
            <person name="Hutchinson M.I."/>
            <person name="Powell A.J."/>
            <person name="Barry K."/>
            <person name="Miller A.N."/>
            <person name="Grigoriev I.V."/>
            <person name="Debuchy R."/>
            <person name="Gladieux P."/>
            <person name="Thoren M.H."/>
            <person name="Johannesson H."/>
        </authorList>
    </citation>
    <scope>NUCLEOTIDE SEQUENCE</scope>
    <source>
        <strain evidence="11">CBS 606.72</strain>
    </source>
</reference>
<comment type="caution">
    <text evidence="11">The sequence shown here is derived from an EMBL/GenBank/DDBJ whole genome shotgun (WGS) entry which is preliminary data.</text>
</comment>
<organism evidence="11 12">
    <name type="scientific">Immersiella caudata</name>
    <dbReference type="NCBI Taxonomy" id="314043"/>
    <lineage>
        <taxon>Eukaryota</taxon>
        <taxon>Fungi</taxon>
        <taxon>Dikarya</taxon>
        <taxon>Ascomycota</taxon>
        <taxon>Pezizomycotina</taxon>
        <taxon>Sordariomycetes</taxon>
        <taxon>Sordariomycetidae</taxon>
        <taxon>Sordariales</taxon>
        <taxon>Lasiosphaeriaceae</taxon>
        <taxon>Immersiella</taxon>
    </lineage>
</organism>
<evidence type="ECO:0000313" key="12">
    <source>
        <dbReference type="Proteomes" id="UP001175000"/>
    </source>
</evidence>
<evidence type="ECO:0000313" key="11">
    <source>
        <dbReference type="EMBL" id="KAK0623987.1"/>
    </source>
</evidence>
<dbReference type="SUPFAM" id="SSF53474">
    <property type="entry name" value="alpha/beta-Hydrolases"/>
    <property type="match status" value="1"/>
</dbReference>
<proteinExistence type="inferred from homology"/>
<evidence type="ECO:0000256" key="3">
    <source>
        <dbReference type="ARBA" id="ARBA00022651"/>
    </source>
</evidence>
<dbReference type="GO" id="GO:0046872">
    <property type="term" value="F:metal ion binding"/>
    <property type="evidence" value="ECO:0007669"/>
    <property type="project" value="UniProtKB-KW"/>
</dbReference>
<dbReference type="PANTHER" id="PTHR33938">
    <property type="entry name" value="FERULOYL ESTERASE B-RELATED"/>
    <property type="match status" value="1"/>
</dbReference>
<keyword evidence="6 10" id="KW-0378">Hydrolase</keyword>
<evidence type="ECO:0000256" key="9">
    <source>
        <dbReference type="ARBA" id="ARBA00034075"/>
    </source>
</evidence>
<dbReference type="InterPro" id="IPR029058">
    <property type="entry name" value="AB_hydrolase_fold"/>
</dbReference>
<evidence type="ECO:0000256" key="7">
    <source>
        <dbReference type="ARBA" id="ARBA00022837"/>
    </source>
</evidence>
<dbReference type="AlphaFoldDB" id="A0AA39WYI9"/>
<dbReference type="EC" id="3.1.1.-" evidence="10"/>
<gene>
    <name evidence="11" type="ORF">B0T14DRAFT_192013</name>
</gene>
<sequence>MTSLLVRWVYVLAFLGQVLSMPTIETRQTGLDRCKDVTFSDVIKKFGGQIATGSPYTWQNEPTPVGLDKTKVLNVAGSLGVGRDICGLRVNVTPNIALELYLPNPTKWNANKRILTVGNGAFMGGTSRYDMFSRAMHDYAVMSTNTGHEEWDLSWANKENQDTLQADWAWRAMNSSVGLAKELVKAYYQPAAGSVVRSYYSGCSTGGRQGIRQMEVNPSSFDGMLIGAPAWNVRSAMPVLSRIAWISRTYDLEDRAGTDLHQRLYKNVVDRCDTTTKGDNVPDRIVSNSDDCLAMFKNSSIETGAVWKGYDCDANQTPNTTCITLDQRRGFMLLLDTFLNPSDKTYAGDGFDITSIKDLAVFLDTGSIDGFNDEFSKYFIGKQTKWDSDENGITLLKDTIDWDKKVRANAQGATLKNDKLRTILYTGTADGTVSSIGTRRLFQDAGGSSNANLAYFELPGMPHCTDTTLGAENVPWYIGGVNIASFDGSYKWWMDNKTLQGPAYDALTAVAEWVEKGTKPSTLIATAFQRGTGSRWAVSRQRPVCASPLKQVFNGDVTKQAEIDDVNKWVCK</sequence>
<feature type="signal peptide" evidence="10">
    <location>
        <begin position="1"/>
        <end position="20"/>
    </location>
</feature>
<evidence type="ECO:0000256" key="8">
    <source>
        <dbReference type="ARBA" id="ARBA00023157"/>
    </source>
</evidence>
<dbReference type="EMBL" id="JAULSU010000003">
    <property type="protein sequence ID" value="KAK0623987.1"/>
    <property type="molecule type" value="Genomic_DNA"/>
</dbReference>
<evidence type="ECO:0000256" key="4">
    <source>
        <dbReference type="ARBA" id="ARBA00022723"/>
    </source>
</evidence>
<evidence type="ECO:0000256" key="2">
    <source>
        <dbReference type="ARBA" id="ARBA00022487"/>
    </source>
</evidence>
<keyword evidence="3" id="KW-0119">Carbohydrate metabolism</keyword>
<evidence type="ECO:0000256" key="6">
    <source>
        <dbReference type="ARBA" id="ARBA00022801"/>
    </source>
</evidence>
<name>A0AA39WYI9_9PEZI</name>
<dbReference type="Pfam" id="PF07519">
    <property type="entry name" value="Tannase"/>
    <property type="match status" value="2"/>
</dbReference>